<sequence length="71" mass="8119">MFQKSYGQKSVCEYLFGQYCIIHPRVTGKSQPSTLQPSLNRFVELHAPPRTGAFTKNNQQNKKKTVIETSM</sequence>
<name>A0A1I7UI14_9PELO</name>
<organism evidence="2 3">
    <name type="scientific">Caenorhabditis tropicalis</name>
    <dbReference type="NCBI Taxonomy" id="1561998"/>
    <lineage>
        <taxon>Eukaryota</taxon>
        <taxon>Metazoa</taxon>
        <taxon>Ecdysozoa</taxon>
        <taxon>Nematoda</taxon>
        <taxon>Chromadorea</taxon>
        <taxon>Rhabditida</taxon>
        <taxon>Rhabditina</taxon>
        <taxon>Rhabditomorpha</taxon>
        <taxon>Rhabditoidea</taxon>
        <taxon>Rhabditidae</taxon>
        <taxon>Peloderinae</taxon>
        <taxon>Caenorhabditis</taxon>
    </lineage>
</organism>
<keyword evidence="2" id="KW-1185">Reference proteome</keyword>
<reference evidence="3" key="1">
    <citation type="submission" date="2016-11" db="UniProtKB">
        <authorList>
            <consortium name="WormBaseParasite"/>
        </authorList>
    </citation>
    <scope>IDENTIFICATION</scope>
</reference>
<evidence type="ECO:0000313" key="3">
    <source>
        <dbReference type="WBParaSite" id="Csp11.Scaffold629.g9540.t1"/>
    </source>
</evidence>
<dbReference type="AlphaFoldDB" id="A0A1I7UI14"/>
<feature type="region of interest" description="Disordered" evidence="1">
    <location>
        <begin position="50"/>
        <end position="71"/>
    </location>
</feature>
<evidence type="ECO:0000256" key="1">
    <source>
        <dbReference type="SAM" id="MobiDB-lite"/>
    </source>
</evidence>
<dbReference type="WBParaSite" id="Csp11.Scaffold629.g9540.t1">
    <property type="protein sequence ID" value="Csp11.Scaffold629.g9540.t1"/>
    <property type="gene ID" value="Csp11.Scaffold629.g9540"/>
</dbReference>
<accession>A0A1I7UI14</accession>
<evidence type="ECO:0000313" key="2">
    <source>
        <dbReference type="Proteomes" id="UP000095282"/>
    </source>
</evidence>
<proteinExistence type="predicted"/>
<protein>
    <submittedName>
        <fullName evidence="3">Piwi domain-containing protein</fullName>
    </submittedName>
</protein>
<dbReference type="Proteomes" id="UP000095282">
    <property type="component" value="Unplaced"/>
</dbReference>